<dbReference type="Gene3D" id="2.40.40.20">
    <property type="match status" value="1"/>
</dbReference>
<evidence type="ECO:0000256" key="1">
    <source>
        <dbReference type="ARBA" id="ARBA00001942"/>
    </source>
</evidence>
<evidence type="ECO:0000256" key="4">
    <source>
        <dbReference type="ARBA" id="ARBA00022723"/>
    </source>
</evidence>
<proteinExistence type="inferred from homology"/>
<evidence type="ECO:0000256" key="6">
    <source>
        <dbReference type="ARBA" id="ARBA00023004"/>
    </source>
</evidence>
<gene>
    <name evidence="9" type="ORF">DC3_34110</name>
</gene>
<dbReference type="AlphaFoldDB" id="A0A511N5R7"/>
<evidence type="ECO:0000259" key="8">
    <source>
        <dbReference type="PROSITE" id="PS51669"/>
    </source>
</evidence>
<name>A0A511N5R7_DEIC1</name>
<evidence type="ECO:0000313" key="9">
    <source>
        <dbReference type="EMBL" id="GEM47776.1"/>
    </source>
</evidence>
<keyword evidence="7" id="KW-0411">Iron-sulfur</keyword>
<dbReference type="GO" id="GO:0051536">
    <property type="term" value="F:iron-sulfur cluster binding"/>
    <property type="evidence" value="ECO:0007669"/>
    <property type="project" value="UniProtKB-KW"/>
</dbReference>
<dbReference type="Proteomes" id="UP000321306">
    <property type="component" value="Unassembled WGS sequence"/>
</dbReference>
<dbReference type="InterPro" id="IPR037920">
    <property type="entry name" value="YoaE_C"/>
</dbReference>
<dbReference type="PANTHER" id="PTHR43742:SF6">
    <property type="entry name" value="OXIDOREDUCTASE YYAE-RELATED"/>
    <property type="match status" value="1"/>
</dbReference>
<protein>
    <submittedName>
        <fullName evidence="9">Molybdopterin oxidoreductase</fullName>
    </submittedName>
</protein>
<keyword evidence="3" id="KW-0500">Molybdenum</keyword>
<dbReference type="EMBL" id="BJXB01000015">
    <property type="protein sequence ID" value="GEM47776.1"/>
    <property type="molecule type" value="Genomic_DNA"/>
</dbReference>
<accession>A0A511N5R7</accession>
<comment type="caution">
    <text evidence="9">The sequence shown here is derived from an EMBL/GenBank/DDBJ whole genome shotgun (WGS) entry which is preliminary data.</text>
</comment>
<comment type="similarity">
    <text evidence="2">Belongs to the prokaryotic molybdopterin-containing oxidoreductase family.</text>
</comment>
<dbReference type="PANTHER" id="PTHR43742">
    <property type="entry name" value="TRIMETHYLAMINE-N-OXIDE REDUCTASE"/>
    <property type="match status" value="1"/>
</dbReference>
<keyword evidence="6" id="KW-0408">Iron</keyword>
<dbReference type="GO" id="GO:0043546">
    <property type="term" value="F:molybdopterin cofactor binding"/>
    <property type="evidence" value="ECO:0007669"/>
    <property type="project" value="InterPro"/>
</dbReference>
<dbReference type="InterPro" id="IPR050612">
    <property type="entry name" value="Prok_Mopterin_Oxidored"/>
</dbReference>
<evidence type="ECO:0000256" key="2">
    <source>
        <dbReference type="ARBA" id="ARBA00010312"/>
    </source>
</evidence>
<dbReference type="CDD" id="cd02786">
    <property type="entry name" value="MopB_CT_3"/>
    <property type="match status" value="1"/>
</dbReference>
<dbReference type="InterPro" id="IPR006656">
    <property type="entry name" value="Mopterin_OxRdtase"/>
</dbReference>
<evidence type="ECO:0000256" key="3">
    <source>
        <dbReference type="ARBA" id="ARBA00022505"/>
    </source>
</evidence>
<keyword evidence="4" id="KW-0479">Metal-binding</keyword>
<dbReference type="SUPFAM" id="SSF50692">
    <property type="entry name" value="ADC-like"/>
    <property type="match status" value="1"/>
</dbReference>
<evidence type="ECO:0000256" key="7">
    <source>
        <dbReference type="ARBA" id="ARBA00023014"/>
    </source>
</evidence>
<keyword evidence="10" id="KW-1185">Reference proteome</keyword>
<comment type="cofactor">
    <cofactor evidence="1">
        <name>Mo-bis(molybdopterin guanine dinucleotide)</name>
        <dbReference type="ChEBI" id="CHEBI:60539"/>
    </cofactor>
</comment>
<dbReference type="PROSITE" id="PS51669">
    <property type="entry name" value="4FE4S_MOW_BIS_MGD"/>
    <property type="match status" value="1"/>
</dbReference>
<dbReference type="InterPro" id="IPR006963">
    <property type="entry name" value="Mopterin_OxRdtase_4Fe-4S_dom"/>
</dbReference>
<dbReference type="InterPro" id="IPR006655">
    <property type="entry name" value="Mopterin_OxRdtase_prok_CS"/>
</dbReference>
<dbReference type="RefSeq" id="WP_146886297.1">
    <property type="nucleotide sequence ID" value="NZ_BJXB01000015.1"/>
</dbReference>
<keyword evidence="5" id="KW-0560">Oxidoreductase</keyword>
<dbReference type="SMART" id="SM00926">
    <property type="entry name" value="Molybdop_Fe4S4"/>
    <property type="match status" value="1"/>
</dbReference>
<dbReference type="Pfam" id="PF01568">
    <property type="entry name" value="Molydop_binding"/>
    <property type="match status" value="1"/>
</dbReference>
<evidence type="ECO:0000313" key="10">
    <source>
        <dbReference type="Proteomes" id="UP000321306"/>
    </source>
</evidence>
<dbReference type="InterPro" id="IPR009010">
    <property type="entry name" value="Asp_de-COase-like_dom_sf"/>
</dbReference>
<reference evidence="9 10" key="1">
    <citation type="submission" date="2019-07" db="EMBL/GenBank/DDBJ databases">
        <title>Whole genome shotgun sequence of Deinococcus cellulosilyticus NBRC 106333.</title>
        <authorList>
            <person name="Hosoyama A."/>
            <person name="Uohara A."/>
            <person name="Ohji S."/>
            <person name="Ichikawa N."/>
        </authorList>
    </citation>
    <scope>NUCLEOTIDE SEQUENCE [LARGE SCALE GENOMIC DNA]</scope>
    <source>
        <strain evidence="9 10">NBRC 106333</strain>
    </source>
</reference>
<dbReference type="Gene3D" id="3.40.50.740">
    <property type="match status" value="1"/>
</dbReference>
<dbReference type="Pfam" id="PF00384">
    <property type="entry name" value="Molybdopterin"/>
    <property type="match status" value="1"/>
</dbReference>
<dbReference type="Gene3D" id="3.30.2070.10">
    <property type="entry name" value="Formate dehydrogenase/DMSO reductase"/>
    <property type="match status" value="1"/>
</dbReference>
<evidence type="ECO:0000256" key="5">
    <source>
        <dbReference type="ARBA" id="ARBA00023002"/>
    </source>
</evidence>
<sequence>MRDVFLTCPLDCPDACRLKITLAPDPVLGERAIKVTGDAGHPITQGFACAKTVHYPARQYHPDRPLYPMKRVGEGFVRISWDQALDEIAERLKEVLQKHGPHALLRYNYAGTMGLREGTHVHSFFRALGANELEETICATAGTEAWMMTYGPRYGVIPEDVPHARLIFLWGINSLTTNSHLTPWLKKARKNGAKIYHIDPYQNKTSLFADEHIKINPGTDAALALGFMHLIFRWGLEDRAYLEEACVGSEELREAARPYTPEKVSEITGIAVEKIEQLAREYATTTPSYIRVGYGMTRHEYGGNNLRSVLLLPAVMGQWKHRGGGVTLSTSGYFHLNRRKLGAGHLIKAETPRVNMTQLASALEPEKGIHALFVYNTNPVVVAPDTDRVIQGFKREDLLVVVLEQAMTETAKLADYLLPATTFMEHEDLYTSYGHTHLGYNPKMLNAPGEAKPNSWVFQELGKRLGLTEETLYWNMDQLLEHLLDTDHPFMQGITPEKVKQEGSVRLNVPEGHLPYLHGALTQTGKIQLIPAPHYTPDSLQPTPEFPFRLITPPAHHFLNSTYGNLSNLTQAEGGEPLALMHPEDAAHLGLEHGQDAKLSSPQGEVVRQVRLHEGVTPGVVVLEGSWWGLSARDGKSINTLTSERLTDLGAGSTFHANMIAVTKA</sequence>
<dbReference type="CDD" id="cd02766">
    <property type="entry name" value="MopB_3"/>
    <property type="match status" value="1"/>
</dbReference>
<dbReference type="SUPFAM" id="SSF53706">
    <property type="entry name" value="Formate dehydrogenase/DMSO reductase, domains 1-3"/>
    <property type="match status" value="1"/>
</dbReference>
<dbReference type="OrthoDB" id="9803192at2"/>
<dbReference type="GO" id="GO:0016491">
    <property type="term" value="F:oxidoreductase activity"/>
    <property type="evidence" value="ECO:0007669"/>
    <property type="project" value="UniProtKB-KW"/>
</dbReference>
<dbReference type="Gene3D" id="3.40.228.10">
    <property type="entry name" value="Dimethylsulfoxide Reductase, domain 2"/>
    <property type="match status" value="1"/>
</dbReference>
<dbReference type="InterPro" id="IPR006657">
    <property type="entry name" value="MoPterin_dinucl-bd_dom"/>
</dbReference>
<organism evidence="9 10">
    <name type="scientific">Deinococcus cellulosilyticus (strain DSM 18568 / NBRC 106333 / KACC 11606 / 5516J-15)</name>
    <dbReference type="NCBI Taxonomy" id="1223518"/>
    <lineage>
        <taxon>Bacteria</taxon>
        <taxon>Thermotogati</taxon>
        <taxon>Deinococcota</taxon>
        <taxon>Deinococci</taxon>
        <taxon>Deinococcales</taxon>
        <taxon>Deinococcaceae</taxon>
        <taxon>Deinococcus</taxon>
    </lineage>
</organism>
<feature type="domain" description="4Fe-4S Mo/W bis-MGD-type" evidence="8">
    <location>
        <begin position="1"/>
        <end position="63"/>
    </location>
</feature>
<dbReference type="PROSITE" id="PS00490">
    <property type="entry name" value="MOLYBDOPTERIN_PROK_2"/>
    <property type="match status" value="1"/>
</dbReference>
<dbReference type="Gene3D" id="2.20.25.90">
    <property type="entry name" value="ADC-like domains"/>
    <property type="match status" value="1"/>
</dbReference>
<dbReference type="GO" id="GO:0046872">
    <property type="term" value="F:metal ion binding"/>
    <property type="evidence" value="ECO:0007669"/>
    <property type="project" value="UniProtKB-KW"/>
</dbReference>